<accession>A0ABZ1H0A1</accession>
<protein>
    <submittedName>
        <fullName evidence="1">Uncharacterized protein</fullName>
    </submittedName>
</protein>
<dbReference type="RefSeq" id="WP_326756398.1">
    <property type="nucleotide sequence ID" value="NZ_CP109134.1"/>
</dbReference>
<gene>
    <name evidence="1" type="ORF">OIE73_36710</name>
</gene>
<sequence>MTKLEAYGPPGNLDDFDGFGRKAWNAFISNTVDTAVKGPDPNEVLHDSPRPQFYNLTSADTAGDAIRAAISWTAFPRIIKITSSSDVQRWERADASRDVQDEYCEWSVVRDNTNTITQVTFTCEGPEYWEVLAETNPQKVIELYRHHISPDVRPEDLFSPTGRYQPRNKWNDSTSHGAMHLVQRNNTLGAEIELAAAATIRRVVNGTELTTEQELIACGKYGAPERNSDPHIGAGVNALARQRADITLADPVGLYFDDLSTDGWETPDGSDPKSYWTYLRGDTEHRVRAAYRVPPEKGFSVGDITIAGRPIRFGSQIADFITIKLTGIACRLGRSTAEPQTSCVEFLPADMPEEAFTAEAFSAYGNFLDPRPAVSSRSSRVA</sequence>
<dbReference type="EMBL" id="CP109134">
    <property type="protein sequence ID" value="WSD10699.1"/>
    <property type="molecule type" value="Genomic_DNA"/>
</dbReference>
<dbReference type="Proteomes" id="UP001335325">
    <property type="component" value="Chromosome"/>
</dbReference>
<organism evidence="1 2">
    <name type="scientific">Streptomyces hirsutus</name>
    <dbReference type="NCBI Taxonomy" id="35620"/>
    <lineage>
        <taxon>Bacteria</taxon>
        <taxon>Bacillati</taxon>
        <taxon>Actinomycetota</taxon>
        <taxon>Actinomycetes</taxon>
        <taxon>Kitasatosporales</taxon>
        <taxon>Streptomycetaceae</taxon>
        <taxon>Streptomyces</taxon>
    </lineage>
</organism>
<name>A0ABZ1H0A1_9ACTN</name>
<evidence type="ECO:0000313" key="2">
    <source>
        <dbReference type="Proteomes" id="UP001335325"/>
    </source>
</evidence>
<evidence type="ECO:0000313" key="1">
    <source>
        <dbReference type="EMBL" id="WSD10699.1"/>
    </source>
</evidence>
<dbReference type="GeneID" id="91548237"/>
<reference evidence="1 2" key="1">
    <citation type="submission" date="2022-10" db="EMBL/GenBank/DDBJ databases">
        <title>The complete genomes of actinobacterial strains from the NBC collection.</title>
        <authorList>
            <person name="Joergensen T.S."/>
            <person name="Alvarez Arevalo M."/>
            <person name="Sterndorff E.B."/>
            <person name="Faurdal D."/>
            <person name="Vuksanovic O."/>
            <person name="Mourched A.-S."/>
            <person name="Charusanti P."/>
            <person name="Shaw S."/>
            <person name="Blin K."/>
            <person name="Weber T."/>
        </authorList>
    </citation>
    <scope>NUCLEOTIDE SEQUENCE [LARGE SCALE GENOMIC DNA]</scope>
    <source>
        <strain evidence="1 2">NBC 01753</strain>
    </source>
</reference>
<proteinExistence type="predicted"/>
<keyword evidence="2" id="KW-1185">Reference proteome</keyword>